<keyword evidence="2" id="KW-1185">Reference proteome</keyword>
<protein>
    <submittedName>
        <fullName evidence="1">Uncharacterized protein</fullName>
    </submittedName>
</protein>
<dbReference type="InterPro" id="IPR012341">
    <property type="entry name" value="6hp_glycosidase-like_sf"/>
</dbReference>
<dbReference type="InterPro" id="IPR008928">
    <property type="entry name" value="6-hairpin_glycosidase_sf"/>
</dbReference>
<dbReference type="RefSeq" id="WP_099951464.1">
    <property type="nucleotide sequence ID" value="NZ_CP028843.1"/>
</dbReference>
<evidence type="ECO:0000313" key="2">
    <source>
        <dbReference type="Proteomes" id="UP000244755"/>
    </source>
</evidence>
<dbReference type="OrthoDB" id="9766708at2"/>
<dbReference type="KEGG" id="mee:DA075_00120"/>
<dbReference type="Proteomes" id="UP000244755">
    <property type="component" value="Chromosome 1"/>
</dbReference>
<accession>A0A2R4WDH4</accession>
<dbReference type="AlphaFoldDB" id="A0A2R4WDH4"/>
<gene>
    <name evidence="1" type="ORF">DA075_00120</name>
</gene>
<proteinExistence type="predicted"/>
<sequence>MTLRDVGLYAGSIVATEHPAHQVLPSVAGFSAEDRADGPVVNLSSWIFPAFDRMPLRAPEFDWAGLARSGRRLVRAARFGPARRPSEWISLAEAAPRPADGVAY</sequence>
<reference evidence="1 2" key="1">
    <citation type="submission" date="2018-04" db="EMBL/GenBank/DDBJ databases">
        <title>Methylobacterium sp. PR1016A genome.</title>
        <authorList>
            <person name="Park W."/>
        </authorList>
    </citation>
    <scope>NUCLEOTIDE SEQUENCE [LARGE SCALE GENOMIC DNA]</scope>
    <source>
        <strain evidence="1 2">PR1016A</strain>
    </source>
</reference>
<organism evidence="1 2">
    <name type="scientific">Methylobacterium currus</name>
    <dbReference type="NCBI Taxonomy" id="2051553"/>
    <lineage>
        <taxon>Bacteria</taxon>
        <taxon>Pseudomonadati</taxon>
        <taxon>Pseudomonadota</taxon>
        <taxon>Alphaproteobacteria</taxon>
        <taxon>Hyphomicrobiales</taxon>
        <taxon>Methylobacteriaceae</taxon>
        <taxon>Methylobacterium</taxon>
    </lineage>
</organism>
<dbReference type="EMBL" id="CP028843">
    <property type="protein sequence ID" value="AWB19539.1"/>
    <property type="molecule type" value="Genomic_DNA"/>
</dbReference>
<dbReference type="SUPFAM" id="SSF48208">
    <property type="entry name" value="Six-hairpin glycosidases"/>
    <property type="match status" value="1"/>
</dbReference>
<name>A0A2R4WDH4_9HYPH</name>
<evidence type="ECO:0000313" key="1">
    <source>
        <dbReference type="EMBL" id="AWB19539.1"/>
    </source>
</evidence>
<dbReference type="GO" id="GO:0005975">
    <property type="term" value="P:carbohydrate metabolic process"/>
    <property type="evidence" value="ECO:0007669"/>
    <property type="project" value="InterPro"/>
</dbReference>
<dbReference type="Gene3D" id="1.50.10.10">
    <property type="match status" value="1"/>
</dbReference>